<sequence>MTIEAGLTQLQVDVAELADESQSLAKSVTSSLAEIDAVKGDIQNTHNFVDSNYQAMNDWQTKHGTVTFKNLQGQNKQVNTLSKLILDSEKINPNPHVMSKAQFDALRELCKQQYAGSGFVEWGKHIEVNNVHEAINEGFYSHINTSDILGMARANDGVGKSRSFYPVTIVDGIKHKIDRVASDSSQVFNRTKIQFPPAPDGTKTYDSATGVVTEHASAAEAFNERKYTTPIVEPSFVSWDAATNTATFSATSPNGPDFSTGKSTGVVKLIAVVESSENSIIELRDVTSPNGSAPLITSKTLSEGEATSIEAEYTATTTGVYFRVPTPQVGQTLKIHSFQVLTSTESVITSRKDLVFLETWHEKISDKDVVYPLGNVQYGGTTFDGMPLDLSPSGIAQGYSAFGEWDTVTTGRGHKWTTLTDTQKKKFIDNPENNIYYDSETGELIQVRYRIRVVEGKGDDWEQVTADRSTSKILNVSMTMGYSNSLLNYLRFRGSSDDSRDYYISGDRVLYGSAISEEPSLWTEGVGGVIYGGKAISIALVQRMNQGAYHPTYNPMGTRKWNTTGTWANFAWYHGNVSAAGTAECFKITEGNPANSEDHGAYSNSGYISTSRSGRSDQYSFYDAIYAGQVEDLRLNANKLDVNQLREESMRKAVAGEMRGKGKVPFTFVMPLKQSTTGLVNQGWVCFIGPDSPINFYTHPVTKSIPRTAGVPNTSGLSIVGSFKVGGTVYTFDEVRLHVTGHQYIYFKLTAGTLGSTSKKTKVIFSLQDSYKSTSEFESLPWVDIIGDPERIATTFPDGVVGQWVPQVPDGTNKLYSLSEKSNSELQTQWTDDDGLTWNSGILSTDFVSNGRAANIPIGRVQLFNYETSSNFTERSNNSVVVGDVGDVHFTTHSNPAEGNRLQGSLTGGIGKANADPAQTFAPNLGEYKFLSSGEFSEYNQYSVKTGEVPLAGQGNDSPAVKSLSTITEKDGLLYLQLHGAELKHQPLGAMHTINAGVAFDYTKGELAILQGFDNASFNVPVIFLNDKAMTLSKTYFNRATIKSDGTIVWQSGLVDKNLRVVTSSTAWGDDQVIPIVNGENVKTDLNGNTVKVFCHHTQIPLGIASN</sequence>
<dbReference type="Proteomes" id="UP000305730">
    <property type="component" value="Unassembled WGS sequence"/>
</dbReference>
<accession>A0A5S3XKZ4</accession>
<dbReference type="OrthoDB" id="6277575at2"/>
<dbReference type="EMBL" id="PNCL01000123">
    <property type="protein sequence ID" value="TMP54492.1"/>
    <property type="molecule type" value="Genomic_DNA"/>
</dbReference>
<name>A0A5S3XKZ4_9GAMM</name>
<evidence type="ECO:0000313" key="1">
    <source>
        <dbReference type="EMBL" id="TMP46406.1"/>
    </source>
</evidence>
<dbReference type="EMBL" id="PNCK01000008">
    <property type="protein sequence ID" value="TMP46406.1"/>
    <property type="molecule type" value="Genomic_DNA"/>
</dbReference>
<comment type="caution">
    <text evidence="2">The sequence shown here is derived from an EMBL/GenBank/DDBJ whole genome shotgun (WGS) entry which is preliminary data.</text>
</comment>
<protein>
    <submittedName>
        <fullName evidence="2">Uncharacterized protein</fullName>
    </submittedName>
</protein>
<evidence type="ECO:0000313" key="4">
    <source>
        <dbReference type="Proteomes" id="UP000307706"/>
    </source>
</evidence>
<dbReference type="Proteomes" id="UP000307706">
    <property type="component" value="Unassembled WGS sequence"/>
</dbReference>
<evidence type="ECO:0000313" key="3">
    <source>
        <dbReference type="Proteomes" id="UP000305730"/>
    </source>
</evidence>
<reference evidence="2 4" key="1">
    <citation type="submission" date="2017-12" db="EMBL/GenBank/DDBJ databases">
        <authorList>
            <person name="Paulsen S."/>
            <person name="Gram L.K."/>
        </authorList>
    </citation>
    <scope>NUCLEOTIDE SEQUENCE [LARGE SCALE GENOMIC DNA]</scope>
    <source>
        <strain evidence="2 4">S2231</strain>
        <strain evidence="1">S2233</strain>
    </source>
</reference>
<reference evidence="4" key="2">
    <citation type="submission" date="2019-06" db="EMBL/GenBank/DDBJ databases">
        <title>Co-occurence of chitin degradation, pigmentation and bioactivity in marine Pseudoalteromonas.</title>
        <authorList>
            <person name="Sonnenschein E.C."/>
            <person name="Bech P.K."/>
        </authorList>
    </citation>
    <scope>NUCLEOTIDE SEQUENCE [LARGE SCALE GENOMIC DNA]</scope>
    <source>
        <strain evidence="4">S2231</strain>
        <strain evidence="1">S2233</strain>
    </source>
</reference>
<evidence type="ECO:0000313" key="2">
    <source>
        <dbReference type="EMBL" id="TMP54492.1"/>
    </source>
</evidence>
<keyword evidence="3" id="KW-1185">Reference proteome</keyword>
<dbReference type="RefSeq" id="WP_138594585.1">
    <property type="nucleotide sequence ID" value="NZ_PNCK01000008.1"/>
</dbReference>
<gene>
    <name evidence="2" type="ORF">CWB96_19180</name>
    <name evidence="1" type="ORF">CWB97_01995</name>
</gene>
<reference evidence="2" key="3">
    <citation type="submission" date="2019-09" db="EMBL/GenBank/DDBJ databases">
        <title>Co-occurence of chitin degradation, pigmentation and bioactivity in marine Pseudoalteromonas.</title>
        <authorList>
            <person name="Sonnenschein E.C."/>
            <person name="Bech P.K."/>
        </authorList>
    </citation>
    <scope>NUCLEOTIDE SEQUENCE</scope>
    <source>
        <strain evidence="2">S2231</strain>
        <strain evidence="3">S2233</strain>
    </source>
</reference>
<proteinExistence type="predicted"/>
<organism evidence="2 4">
    <name type="scientific">Pseudoalteromonas citrea</name>
    <dbReference type="NCBI Taxonomy" id="43655"/>
    <lineage>
        <taxon>Bacteria</taxon>
        <taxon>Pseudomonadati</taxon>
        <taxon>Pseudomonadota</taxon>
        <taxon>Gammaproteobacteria</taxon>
        <taxon>Alteromonadales</taxon>
        <taxon>Pseudoalteromonadaceae</taxon>
        <taxon>Pseudoalteromonas</taxon>
    </lineage>
</organism>
<dbReference type="AlphaFoldDB" id="A0A5S3XKZ4"/>